<keyword evidence="2" id="KW-1185">Reference proteome</keyword>
<reference evidence="1 2" key="1">
    <citation type="submission" date="2021-05" db="EMBL/GenBank/DDBJ databases">
        <title>Molecular characterization for Shewanella algae harboring chromosomal blaOXA-55-like strains isolated from clinical and environment sample.</title>
        <authorList>
            <person name="Ohama Y."/>
            <person name="Aoki K."/>
            <person name="Harada S."/>
            <person name="Moriya K."/>
            <person name="Ishii Y."/>
            <person name="Tateda K."/>
        </authorList>
    </citation>
    <scope>NUCLEOTIDE SEQUENCE [LARGE SCALE GENOMIC DNA]</scope>
    <source>
        <strain evidence="1 2">LMG 23746</strain>
    </source>
</reference>
<proteinExistence type="predicted"/>
<organism evidence="1 2">
    <name type="scientific">Shewanella algidipiscicola</name>
    <dbReference type="NCBI Taxonomy" id="614070"/>
    <lineage>
        <taxon>Bacteria</taxon>
        <taxon>Pseudomonadati</taxon>
        <taxon>Pseudomonadota</taxon>
        <taxon>Gammaproteobacteria</taxon>
        <taxon>Alteromonadales</taxon>
        <taxon>Shewanellaceae</taxon>
        <taxon>Shewanella</taxon>
    </lineage>
</organism>
<dbReference type="PROSITE" id="PS01336">
    <property type="entry name" value="ADOMETDC"/>
    <property type="match status" value="1"/>
</dbReference>
<sequence length="306" mass="34327">MLFEGAEKRLEMVIDDASASLRGFTGEFWSSALAKAGAEILSTQTNADCDAYVLSESSLFVWHNKLLLITCGNTSLVDTTLHIVKSIGIDHIVWFSYQRKSELFPHLQATRFEEDIARLKQSIAGQAYRIGDLDSHHHYLFCSAPSAHSQYSCALQLYHIKGDVADYLCGPQQSKDTILSLLQLGVIWPEFTFDDYLFDPMGYSINGIHGREYITLHITPQQPSSYVSIETNMRAGHRLMDGLNSLITVFKPSSWDVVGINASLSHYEFMASQLLAQTHLVLNDTNTLYISHYKPRVSEPLTVVSL</sequence>
<accession>A0ABQ4PGC1</accession>
<gene>
    <name evidence="1" type="primary">speD</name>
    <name evidence="1" type="ORF">TUM4630_17400</name>
</gene>
<evidence type="ECO:0000313" key="2">
    <source>
        <dbReference type="Proteomes" id="UP000761574"/>
    </source>
</evidence>
<dbReference type="InterPro" id="IPR016067">
    <property type="entry name" value="S-AdoMet_deCO2ase_core"/>
</dbReference>
<comment type="caution">
    <text evidence="1">The sequence shown here is derived from an EMBL/GenBank/DDBJ whole genome shotgun (WGS) entry which is preliminary data.</text>
</comment>
<dbReference type="Proteomes" id="UP000761574">
    <property type="component" value="Unassembled WGS sequence"/>
</dbReference>
<dbReference type="RefSeq" id="WP_119977025.1">
    <property type="nucleotide sequence ID" value="NZ_BPFB01000017.1"/>
</dbReference>
<dbReference type="InterPro" id="IPR018166">
    <property type="entry name" value="S-AdoMet_deCO2ase_CS"/>
</dbReference>
<dbReference type="PANTHER" id="PTHR11570:SF0">
    <property type="entry name" value="S-ADENOSYLMETHIONINE DECARBOXYLASE PROENZYME"/>
    <property type="match status" value="1"/>
</dbReference>
<dbReference type="EMBL" id="BPFB01000017">
    <property type="protein sequence ID" value="GIU46580.1"/>
    <property type="molecule type" value="Genomic_DNA"/>
</dbReference>
<dbReference type="InterPro" id="IPR048283">
    <property type="entry name" value="AdoMetDC-like"/>
</dbReference>
<dbReference type="PANTHER" id="PTHR11570">
    <property type="entry name" value="S-ADENOSYLMETHIONINE DECARBOXYLASE"/>
    <property type="match status" value="1"/>
</dbReference>
<name>A0ABQ4PGC1_9GAMM</name>
<dbReference type="Gene3D" id="3.60.90.10">
    <property type="entry name" value="S-adenosylmethionine decarboxylase"/>
    <property type="match status" value="1"/>
</dbReference>
<dbReference type="SUPFAM" id="SSF56276">
    <property type="entry name" value="S-adenosylmethionine decarboxylase"/>
    <property type="match status" value="1"/>
</dbReference>
<evidence type="ECO:0000313" key="1">
    <source>
        <dbReference type="EMBL" id="GIU46580.1"/>
    </source>
</evidence>
<dbReference type="Pfam" id="PF01536">
    <property type="entry name" value="SAM_decarbox"/>
    <property type="match status" value="1"/>
</dbReference>
<protein>
    <submittedName>
        <fullName evidence="1">S-adenosylmethionine decarboxylase SpeD</fullName>
    </submittedName>
</protein>